<dbReference type="PROSITE" id="PS51257">
    <property type="entry name" value="PROKAR_LIPOPROTEIN"/>
    <property type="match status" value="1"/>
</dbReference>
<dbReference type="AlphaFoldDB" id="A0A3E0DZL9"/>
<comment type="caution">
    <text evidence="1">The sequence shown here is derived from an EMBL/GenBank/DDBJ whole genome shotgun (WGS) entry which is preliminary data.</text>
</comment>
<accession>A0A3E0DZL9</accession>
<reference evidence="1 2" key="1">
    <citation type="submission" date="2018-08" db="EMBL/GenBank/DDBJ databases">
        <title>Genomic Encyclopedia of Archaeal and Bacterial Type Strains, Phase II (KMG-II): from individual species to whole genera.</title>
        <authorList>
            <person name="Goeker M."/>
        </authorList>
    </citation>
    <scope>NUCLEOTIDE SEQUENCE [LARGE SCALE GENOMIC DNA]</scope>
    <source>
        <strain evidence="1 2">DSM 15986</strain>
    </source>
</reference>
<keyword evidence="2" id="KW-1185">Reference proteome</keyword>
<dbReference type="EMBL" id="QUNF01000008">
    <property type="protein sequence ID" value="REG88596.1"/>
    <property type="molecule type" value="Genomic_DNA"/>
</dbReference>
<evidence type="ECO:0000313" key="2">
    <source>
        <dbReference type="Proteomes" id="UP000256405"/>
    </source>
</evidence>
<protein>
    <submittedName>
        <fullName evidence="1">Uncharacterized protein</fullName>
    </submittedName>
</protein>
<dbReference type="Proteomes" id="UP000256405">
    <property type="component" value="Unassembled WGS sequence"/>
</dbReference>
<proteinExistence type="predicted"/>
<gene>
    <name evidence="1" type="ORF">C8N25_10829</name>
</gene>
<organism evidence="1 2">
    <name type="scientific">Algoriphagus antarcticus</name>
    <dbReference type="NCBI Taxonomy" id="238540"/>
    <lineage>
        <taxon>Bacteria</taxon>
        <taxon>Pseudomonadati</taxon>
        <taxon>Bacteroidota</taxon>
        <taxon>Cytophagia</taxon>
        <taxon>Cytophagales</taxon>
        <taxon>Cyclobacteriaceae</taxon>
        <taxon>Algoriphagus</taxon>
    </lineage>
</organism>
<evidence type="ECO:0000313" key="1">
    <source>
        <dbReference type="EMBL" id="REG88596.1"/>
    </source>
</evidence>
<sequence length="65" mass="7240">MKQLFLYAFAILIFSSSCQKKQEAAEILLVNEQVRARIDSTLSSFVESGNIAGISALIFEKDQEV</sequence>
<dbReference type="RefSeq" id="WP_086543818.1">
    <property type="nucleotide sequence ID" value="NZ_MSSW01000092.1"/>
</dbReference>
<name>A0A3E0DZL9_9BACT</name>